<dbReference type="InterPro" id="IPR036390">
    <property type="entry name" value="WH_DNA-bd_sf"/>
</dbReference>
<dbReference type="PRINTS" id="PR00035">
    <property type="entry name" value="HTHGNTR"/>
</dbReference>
<evidence type="ECO:0000313" key="6">
    <source>
        <dbReference type="Proteomes" id="UP000477911"/>
    </source>
</evidence>
<accession>A0A6L7G2V4</accession>
<evidence type="ECO:0000259" key="4">
    <source>
        <dbReference type="PROSITE" id="PS50949"/>
    </source>
</evidence>
<feature type="domain" description="HTH gntR-type" evidence="4">
    <location>
        <begin position="9"/>
        <end position="76"/>
    </location>
</feature>
<organism evidence="5 6">
    <name type="scientific">Pseudooceanicola albus</name>
    <dbReference type="NCBI Taxonomy" id="2692189"/>
    <lineage>
        <taxon>Bacteria</taxon>
        <taxon>Pseudomonadati</taxon>
        <taxon>Pseudomonadota</taxon>
        <taxon>Alphaproteobacteria</taxon>
        <taxon>Rhodobacterales</taxon>
        <taxon>Paracoccaceae</taxon>
        <taxon>Pseudooceanicola</taxon>
    </lineage>
</organism>
<dbReference type="Gene3D" id="1.10.10.10">
    <property type="entry name" value="Winged helix-like DNA-binding domain superfamily/Winged helix DNA-binding domain"/>
    <property type="match status" value="1"/>
</dbReference>
<dbReference type="RefSeq" id="WP_160893948.1">
    <property type="nucleotide sequence ID" value="NZ_WUMU01000007.1"/>
</dbReference>
<evidence type="ECO:0000256" key="2">
    <source>
        <dbReference type="ARBA" id="ARBA00023125"/>
    </source>
</evidence>
<dbReference type="GO" id="GO:0003700">
    <property type="term" value="F:DNA-binding transcription factor activity"/>
    <property type="evidence" value="ECO:0007669"/>
    <property type="project" value="InterPro"/>
</dbReference>
<keyword evidence="3" id="KW-0804">Transcription</keyword>
<dbReference type="Pfam" id="PF07729">
    <property type="entry name" value="FCD"/>
    <property type="match status" value="1"/>
</dbReference>
<comment type="caution">
    <text evidence="5">The sequence shown here is derived from an EMBL/GenBank/DDBJ whole genome shotgun (WGS) entry which is preliminary data.</text>
</comment>
<reference evidence="5 6" key="1">
    <citation type="submission" date="2019-12" db="EMBL/GenBank/DDBJ databases">
        <authorList>
            <person name="Li M."/>
        </authorList>
    </citation>
    <scope>NUCLEOTIDE SEQUENCE [LARGE SCALE GENOMIC DNA]</scope>
    <source>
        <strain evidence="5 6">GBMRC 2024</strain>
    </source>
</reference>
<dbReference type="EMBL" id="WUMU01000007">
    <property type="protein sequence ID" value="MXN18022.1"/>
    <property type="molecule type" value="Genomic_DNA"/>
</dbReference>
<dbReference type="Pfam" id="PF00392">
    <property type="entry name" value="GntR"/>
    <property type="match status" value="1"/>
</dbReference>
<dbReference type="InterPro" id="IPR036388">
    <property type="entry name" value="WH-like_DNA-bd_sf"/>
</dbReference>
<dbReference type="InterPro" id="IPR008920">
    <property type="entry name" value="TF_FadR/GntR_C"/>
</dbReference>
<dbReference type="AlphaFoldDB" id="A0A6L7G2V4"/>
<name>A0A6L7G2V4_9RHOB</name>
<keyword evidence="1" id="KW-0805">Transcription regulation</keyword>
<dbReference type="InterPro" id="IPR011711">
    <property type="entry name" value="GntR_C"/>
</dbReference>
<keyword evidence="2" id="KW-0238">DNA-binding</keyword>
<dbReference type="PANTHER" id="PTHR43537:SF50">
    <property type="entry name" value="TRANSCRIPTIONAL REGULATORY PROTEIN"/>
    <property type="match status" value="1"/>
</dbReference>
<dbReference type="SMART" id="SM00345">
    <property type="entry name" value="HTH_GNTR"/>
    <property type="match status" value="1"/>
</dbReference>
<dbReference type="InterPro" id="IPR000524">
    <property type="entry name" value="Tscrpt_reg_HTH_GntR"/>
</dbReference>
<protein>
    <submittedName>
        <fullName evidence="5">FCD domain-containing protein</fullName>
    </submittedName>
</protein>
<evidence type="ECO:0000313" key="5">
    <source>
        <dbReference type="EMBL" id="MXN18022.1"/>
    </source>
</evidence>
<dbReference type="PROSITE" id="PS50949">
    <property type="entry name" value="HTH_GNTR"/>
    <property type="match status" value="1"/>
</dbReference>
<dbReference type="SUPFAM" id="SSF46785">
    <property type="entry name" value="Winged helix' DNA-binding domain"/>
    <property type="match status" value="1"/>
</dbReference>
<keyword evidence="6" id="KW-1185">Reference proteome</keyword>
<dbReference type="Gene3D" id="1.20.120.530">
    <property type="entry name" value="GntR ligand-binding domain-like"/>
    <property type="match status" value="1"/>
</dbReference>
<dbReference type="SUPFAM" id="SSF48008">
    <property type="entry name" value="GntR ligand-binding domain-like"/>
    <property type="match status" value="1"/>
</dbReference>
<gene>
    <name evidence="5" type="ORF">GR170_09260</name>
</gene>
<sequence length="232" mass="25231">MNAPPFKPRSLTEQVTSMLRSWIIGGRLAQGSHMSEVRLAQQLNVSRTPIREAINRLEAEGLVEVVPQRGTFVFQLEDQDLAQISAVRVALEGAALATAMQQDAARLGRRLQDCVLRMEAALELGDDFEYRAVDTEFHQEIIDAAGNSYLADSYRAIAPKMAVLRHQNERIAARTALTLREHRILVAAVLAGDGARATALLSDHICHGGTLGAPGPVAPAARPSREPVAAWQ</sequence>
<evidence type="ECO:0000256" key="1">
    <source>
        <dbReference type="ARBA" id="ARBA00023015"/>
    </source>
</evidence>
<proteinExistence type="predicted"/>
<evidence type="ECO:0000256" key="3">
    <source>
        <dbReference type="ARBA" id="ARBA00023163"/>
    </source>
</evidence>
<dbReference type="CDD" id="cd07377">
    <property type="entry name" value="WHTH_GntR"/>
    <property type="match status" value="1"/>
</dbReference>
<dbReference type="PANTHER" id="PTHR43537">
    <property type="entry name" value="TRANSCRIPTIONAL REGULATOR, GNTR FAMILY"/>
    <property type="match status" value="1"/>
</dbReference>
<dbReference type="Proteomes" id="UP000477911">
    <property type="component" value="Unassembled WGS sequence"/>
</dbReference>
<dbReference type="SMART" id="SM00895">
    <property type="entry name" value="FCD"/>
    <property type="match status" value="1"/>
</dbReference>
<dbReference type="GO" id="GO:0003677">
    <property type="term" value="F:DNA binding"/>
    <property type="evidence" value="ECO:0007669"/>
    <property type="project" value="UniProtKB-KW"/>
</dbReference>